<evidence type="ECO:0000256" key="4">
    <source>
        <dbReference type="ARBA" id="ARBA00022989"/>
    </source>
</evidence>
<gene>
    <name evidence="10" type="ORF">WI372_16420</name>
</gene>
<proteinExistence type="inferred from homology"/>
<evidence type="ECO:0000256" key="1">
    <source>
        <dbReference type="ARBA" id="ARBA00004651"/>
    </source>
</evidence>
<dbReference type="Pfam" id="PF12704">
    <property type="entry name" value="MacB_PCD"/>
    <property type="match status" value="2"/>
</dbReference>
<comment type="subcellular location">
    <subcellularLocation>
        <location evidence="1">Cell membrane</location>
        <topology evidence="1">Multi-pass membrane protein</topology>
    </subcellularLocation>
</comment>
<dbReference type="Pfam" id="PF02687">
    <property type="entry name" value="FtsX"/>
    <property type="match status" value="2"/>
</dbReference>
<keyword evidence="11" id="KW-1185">Reference proteome</keyword>
<feature type="transmembrane region" description="Helical" evidence="7">
    <location>
        <begin position="768"/>
        <end position="796"/>
    </location>
</feature>
<feature type="transmembrane region" description="Helical" evidence="7">
    <location>
        <begin position="367"/>
        <end position="392"/>
    </location>
</feature>
<evidence type="ECO:0000256" key="3">
    <source>
        <dbReference type="ARBA" id="ARBA00022692"/>
    </source>
</evidence>
<feature type="domain" description="ABC3 transporter permease C-terminal" evidence="8">
    <location>
        <begin position="373"/>
        <end position="477"/>
    </location>
</feature>
<keyword evidence="2" id="KW-1003">Cell membrane</keyword>
<feature type="transmembrane region" description="Helical" evidence="7">
    <location>
        <begin position="514"/>
        <end position="537"/>
    </location>
</feature>
<dbReference type="PANTHER" id="PTHR30572:SF4">
    <property type="entry name" value="ABC TRANSPORTER PERMEASE YTRF"/>
    <property type="match status" value="1"/>
</dbReference>
<feature type="transmembrane region" description="Helical" evidence="7">
    <location>
        <begin position="105"/>
        <end position="128"/>
    </location>
</feature>
<dbReference type="EMBL" id="JBBHLI010000012">
    <property type="protein sequence ID" value="MEK9502580.1"/>
    <property type="molecule type" value="Genomic_DNA"/>
</dbReference>
<feature type="transmembrane region" description="Helical" evidence="7">
    <location>
        <begin position="862"/>
        <end position="884"/>
    </location>
</feature>
<keyword evidence="3 7" id="KW-0812">Transmembrane</keyword>
<dbReference type="InterPro" id="IPR050250">
    <property type="entry name" value="Macrolide_Exporter_MacB"/>
</dbReference>
<protein>
    <submittedName>
        <fullName evidence="10">ADOP family duplicated permease</fullName>
    </submittedName>
</protein>
<keyword evidence="5 7" id="KW-0472">Membrane</keyword>
<name>A0ABU9EGG2_9BACT</name>
<feature type="domain" description="ABC3 transporter permease C-terminal" evidence="8">
    <location>
        <begin position="776"/>
        <end position="892"/>
    </location>
</feature>
<evidence type="ECO:0000256" key="2">
    <source>
        <dbReference type="ARBA" id="ARBA00022475"/>
    </source>
</evidence>
<evidence type="ECO:0000259" key="9">
    <source>
        <dbReference type="Pfam" id="PF12704"/>
    </source>
</evidence>
<evidence type="ECO:0000313" key="11">
    <source>
        <dbReference type="Proteomes" id="UP001484239"/>
    </source>
</evidence>
<organism evidence="10 11">
    <name type="scientific">Gaopeijia maritima</name>
    <dbReference type="NCBI Taxonomy" id="3119007"/>
    <lineage>
        <taxon>Bacteria</taxon>
        <taxon>Pseudomonadati</taxon>
        <taxon>Gemmatimonadota</taxon>
        <taxon>Longimicrobiia</taxon>
        <taxon>Gaopeijiales</taxon>
        <taxon>Gaopeijiaceae</taxon>
        <taxon>Gaopeijia</taxon>
    </lineage>
</organism>
<dbReference type="InterPro" id="IPR025857">
    <property type="entry name" value="MacB_PCD"/>
</dbReference>
<comment type="similarity">
    <text evidence="6">Belongs to the ABC-4 integral membrane protein family.</text>
</comment>
<dbReference type="NCBIfam" id="TIGR03434">
    <property type="entry name" value="ADOP"/>
    <property type="match status" value="1"/>
</dbReference>
<dbReference type="PANTHER" id="PTHR30572">
    <property type="entry name" value="MEMBRANE COMPONENT OF TRANSPORTER-RELATED"/>
    <property type="match status" value="1"/>
</dbReference>
<feature type="domain" description="MacB-like periplasmic core" evidence="9">
    <location>
        <begin position="520"/>
        <end position="693"/>
    </location>
</feature>
<dbReference type="InterPro" id="IPR029063">
    <property type="entry name" value="SAM-dependent_MTases_sf"/>
</dbReference>
<evidence type="ECO:0000256" key="5">
    <source>
        <dbReference type="ARBA" id="ARBA00023136"/>
    </source>
</evidence>
<feature type="transmembrane region" description="Helical" evidence="7">
    <location>
        <begin position="464"/>
        <end position="488"/>
    </location>
</feature>
<feature type="transmembrane region" description="Helical" evidence="7">
    <location>
        <begin position="423"/>
        <end position="444"/>
    </location>
</feature>
<accession>A0ABU9EGG2</accession>
<evidence type="ECO:0000313" key="10">
    <source>
        <dbReference type="EMBL" id="MEK9502580.1"/>
    </source>
</evidence>
<dbReference type="SUPFAM" id="SSF53335">
    <property type="entry name" value="S-adenosyl-L-methionine-dependent methyltransferases"/>
    <property type="match status" value="1"/>
</dbReference>
<feature type="domain" description="MacB-like periplasmic core" evidence="9">
    <location>
        <begin position="109"/>
        <end position="326"/>
    </location>
</feature>
<dbReference type="InterPro" id="IPR003838">
    <property type="entry name" value="ABC3_permease_C"/>
</dbReference>
<dbReference type="InterPro" id="IPR017800">
    <property type="entry name" value="ADOP"/>
</dbReference>
<comment type="caution">
    <text evidence="10">The sequence shown here is derived from an EMBL/GenBank/DDBJ whole genome shotgun (WGS) entry which is preliminary data.</text>
</comment>
<feature type="transmembrane region" description="Helical" evidence="7">
    <location>
        <begin position="825"/>
        <end position="850"/>
    </location>
</feature>
<evidence type="ECO:0000256" key="6">
    <source>
        <dbReference type="ARBA" id="ARBA00038076"/>
    </source>
</evidence>
<sequence>MRLYRWLLRVYPAPFRHLYGAELEALFARLLERARPEGRVAVARLWGRTAIDTLRTGLRERWSRRGYRVGRSRLRVPRRSVASRLADLAWDLRVGARSLLRSPGYCVAVVLTLALGIGANTALFSVAYGTLIRPLPFADADRLVRLVHEAPSAADPEGGLAREGFSVADLQAYAAGLPAVDDLAEFHAMSFTLIDSAGPHRVRAGVVSAGFFDLLGTEALHGRLLSPADDAMEAEPVVVLSHRYWMDRFGGDPDVIGMRVRMNDHDHRVVGVLPARPWFPVERDLFLPVSACPTRSDPAFIADARARMMFAYARMAPGATVAEVGAGADSLLAALASADPETWPVDRGFDVRAVSLHDDMVAEVRPLAGALFAVAGFLLLIACANAAGLSLARAGRRLRELEVRGALGAGRARLLRTLVGEGVILALVGGALGVGVAVGGHDLLVGFAERFTTRAQEIRLDGAVLAFTAVASIASGLVFGAVPGLWVAGRVGSRGVVESSATVGRGSRSLQQGLVVGQVAVAFAVVTAAGLALRTVWAVSSTDLGFETASVARLTVAIDQDRWQHPDSARRLFDRIDDRLALEPEVGRVARSMGGPLSGLMHRDGYLIGADTATALARLVDPGFFEILGMRVLEGRTFSHTDDLGAVPVAVVNRTFHDRYMKGRHLVGTRMTRCHAPGDCLPETTIVGVVDDVRFDGPDESVAAEVYHVARQDPVFGGEELVLELHGEPAALESTITARIHDVDPDLAVTGYASLEGLRRERLRPRRFLAWLLGAMAGVAAGLAVAGIAGVAALSASSRTRELGIRRALGASPGALTSRLVREGVVVAGAGVAAGLLVTWAFSTTFAAFFETILWGVERYDALTLALTSMLFFAVAVAATWGPARRAARRDPREVLAEQ</sequence>
<dbReference type="RefSeq" id="WP_405287459.1">
    <property type="nucleotide sequence ID" value="NZ_JBBHLI010000012.1"/>
</dbReference>
<keyword evidence="4 7" id="KW-1133">Transmembrane helix</keyword>
<evidence type="ECO:0000259" key="8">
    <source>
        <dbReference type="Pfam" id="PF02687"/>
    </source>
</evidence>
<dbReference type="Proteomes" id="UP001484239">
    <property type="component" value="Unassembled WGS sequence"/>
</dbReference>
<reference evidence="10 11" key="1">
    <citation type="submission" date="2024-02" db="EMBL/GenBank/DDBJ databases">
        <title>A novel Gemmatimonadota bacterium.</title>
        <authorList>
            <person name="Du Z.-J."/>
            <person name="Ye Y.-Q."/>
        </authorList>
    </citation>
    <scope>NUCLEOTIDE SEQUENCE [LARGE SCALE GENOMIC DNA]</scope>
    <source>
        <strain evidence="10 11">DH-20</strain>
    </source>
</reference>
<evidence type="ECO:0000256" key="7">
    <source>
        <dbReference type="SAM" id="Phobius"/>
    </source>
</evidence>